<accession>A0AAV4W8I4</accession>
<evidence type="ECO:0000259" key="1">
    <source>
        <dbReference type="Pfam" id="PF13889"/>
    </source>
</evidence>
<dbReference type="InterPro" id="IPR033473">
    <property type="entry name" value="Atos-like_C"/>
</dbReference>
<evidence type="ECO:0000313" key="3">
    <source>
        <dbReference type="Proteomes" id="UP001054945"/>
    </source>
</evidence>
<evidence type="ECO:0000313" key="2">
    <source>
        <dbReference type="EMBL" id="GIY78538.1"/>
    </source>
</evidence>
<dbReference type="Pfam" id="PF13889">
    <property type="entry name" value="Chromosome_seg"/>
    <property type="match status" value="1"/>
</dbReference>
<organism evidence="2 3">
    <name type="scientific">Caerostris extrusa</name>
    <name type="common">Bark spider</name>
    <name type="synonym">Caerostris bankana</name>
    <dbReference type="NCBI Taxonomy" id="172846"/>
    <lineage>
        <taxon>Eukaryota</taxon>
        <taxon>Metazoa</taxon>
        <taxon>Ecdysozoa</taxon>
        <taxon>Arthropoda</taxon>
        <taxon>Chelicerata</taxon>
        <taxon>Arachnida</taxon>
        <taxon>Araneae</taxon>
        <taxon>Araneomorphae</taxon>
        <taxon>Entelegynae</taxon>
        <taxon>Araneoidea</taxon>
        <taxon>Araneidae</taxon>
        <taxon>Caerostris</taxon>
    </lineage>
</organism>
<dbReference type="Proteomes" id="UP001054945">
    <property type="component" value="Unassembled WGS sequence"/>
</dbReference>
<gene>
    <name evidence="2" type="primary">FAM214A</name>
    <name evidence="2" type="ORF">CEXT_249811</name>
</gene>
<protein>
    <submittedName>
        <fullName evidence="2">Protein FAM214A</fullName>
    </submittedName>
</protein>
<keyword evidence="3" id="KW-1185">Reference proteome</keyword>
<dbReference type="InterPro" id="IPR051506">
    <property type="entry name" value="ATOS_Transcription_Regulators"/>
</dbReference>
<dbReference type="PANTHER" id="PTHR13199:SF11">
    <property type="entry name" value="PROTEIN ATOSSA"/>
    <property type="match status" value="1"/>
</dbReference>
<dbReference type="AlphaFoldDB" id="A0AAV4W8I4"/>
<dbReference type="PANTHER" id="PTHR13199">
    <property type="entry name" value="GH03947P"/>
    <property type="match status" value="1"/>
</dbReference>
<reference evidence="2 3" key="1">
    <citation type="submission" date="2021-06" db="EMBL/GenBank/DDBJ databases">
        <title>Caerostris extrusa draft genome.</title>
        <authorList>
            <person name="Kono N."/>
            <person name="Arakawa K."/>
        </authorList>
    </citation>
    <scope>NUCLEOTIDE SEQUENCE [LARGE SCALE GENOMIC DNA]</scope>
</reference>
<sequence length="111" mass="12777">MALQHCDEHTVKAAGKPYAPSDYHIPQERKEQFKWVKVEGIRSMTSDKVVNHFDSGLKSSKSGRIYLHTDIRLIIFRKSDLDAAAIHGQRSYELRTYTHGPMNPKFSPHKL</sequence>
<feature type="domain" description="Atos-like C-terminal" evidence="1">
    <location>
        <begin position="58"/>
        <end position="108"/>
    </location>
</feature>
<comment type="caution">
    <text evidence="2">The sequence shown here is derived from an EMBL/GenBank/DDBJ whole genome shotgun (WGS) entry which is preliminary data.</text>
</comment>
<dbReference type="EMBL" id="BPLR01015768">
    <property type="protein sequence ID" value="GIY78538.1"/>
    <property type="molecule type" value="Genomic_DNA"/>
</dbReference>
<name>A0AAV4W8I4_CAEEX</name>
<proteinExistence type="predicted"/>